<evidence type="ECO:0000256" key="5">
    <source>
        <dbReference type="SAM" id="Phobius"/>
    </source>
</evidence>
<comment type="subcellular location">
    <subcellularLocation>
        <location evidence="1">Cell envelope</location>
    </subcellularLocation>
</comment>
<dbReference type="GO" id="GO:0005886">
    <property type="term" value="C:plasma membrane"/>
    <property type="evidence" value="ECO:0007669"/>
    <property type="project" value="InterPro"/>
</dbReference>
<keyword evidence="7" id="KW-0808">Transferase</keyword>
<evidence type="ECO:0000256" key="2">
    <source>
        <dbReference type="ARBA" id="ARBA00022748"/>
    </source>
</evidence>
<dbReference type="Gene3D" id="3.40.30.10">
    <property type="entry name" value="Glutaredoxin"/>
    <property type="match status" value="1"/>
</dbReference>
<evidence type="ECO:0000313" key="7">
    <source>
        <dbReference type="EMBL" id="AMO96853.1"/>
    </source>
</evidence>
<feature type="transmembrane region" description="Helical" evidence="5">
    <location>
        <begin position="44"/>
        <end position="65"/>
    </location>
</feature>
<dbReference type="PROSITE" id="PS51352">
    <property type="entry name" value="THIOREDOXIN_2"/>
    <property type="match status" value="1"/>
</dbReference>
<dbReference type="PROSITE" id="PS00194">
    <property type="entry name" value="THIOREDOXIN_1"/>
    <property type="match status" value="1"/>
</dbReference>
<dbReference type="PANTHER" id="PTHR42852:SF6">
    <property type="entry name" value="THIOL:DISULFIDE INTERCHANGE PROTEIN DSBE"/>
    <property type="match status" value="1"/>
</dbReference>
<dbReference type="SUPFAM" id="SSF52833">
    <property type="entry name" value="Thioredoxin-like"/>
    <property type="match status" value="1"/>
</dbReference>
<dbReference type="GO" id="GO:0017004">
    <property type="term" value="P:cytochrome complex assembly"/>
    <property type="evidence" value="ECO:0007669"/>
    <property type="project" value="UniProtKB-KW"/>
</dbReference>
<dbReference type="InterPro" id="IPR001640">
    <property type="entry name" value="Lgt"/>
</dbReference>
<organism evidence="7">
    <name type="scientific">Collimonas fungivorans</name>
    <dbReference type="NCBI Taxonomy" id="158899"/>
    <lineage>
        <taxon>Bacteria</taxon>
        <taxon>Pseudomonadati</taxon>
        <taxon>Pseudomonadota</taxon>
        <taxon>Betaproteobacteria</taxon>
        <taxon>Burkholderiales</taxon>
        <taxon>Oxalobacteraceae</taxon>
        <taxon>Collimonas</taxon>
    </lineage>
</organism>
<keyword evidence="5" id="KW-1133">Transmembrane helix</keyword>
<dbReference type="InterPro" id="IPR036249">
    <property type="entry name" value="Thioredoxin-like_sf"/>
</dbReference>
<dbReference type="InterPro" id="IPR017937">
    <property type="entry name" value="Thioredoxin_CS"/>
</dbReference>
<accession>A0A127PGJ4</accession>
<dbReference type="PATRIC" id="fig|158899.10.peg.4215"/>
<dbReference type="InterPro" id="IPR013766">
    <property type="entry name" value="Thioredoxin_domain"/>
</dbReference>
<keyword evidence="5" id="KW-0472">Membrane</keyword>
<keyword evidence="5" id="KW-0812">Transmembrane</keyword>
<dbReference type="CDD" id="cd02966">
    <property type="entry name" value="TlpA_like_family"/>
    <property type="match status" value="1"/>
</dbReference>
<dbReference type="GO" id="GO:0008961">
    <property type="term" value="F:phosphatidylglycerol-prolipoprotein diacylglyceryl transferase activity"/>
    <property type="evidence" value="ECO:0007669"/>
    <property type="project" value="InterPro"/>
</dbReference>
<name>A0A127PGJ4_9BURK</name>
<protein>
    <submittedName>
        <fullName evidence="7">Prolipodiacylglyceryl transferase family protein</fullName>
    </submittedName>
</protein>
<dbReference type="InterPro" id="IPR013740">
    <property type="entry name" value="Redoxin"/>
</dbReference>
<dbReference type="AlphaFoldDB" id="A0A127PGJ4"/>
<dbReference type="GO" id="GO:0015036">
    <property type="term" value="F:disulfide oxidoreductase activity"/>
    <property type="evidence" value="ECO:0007669"/>
    <property type="project" value="UniProtKB-ARBA"/>
</dbReference>
<dbReference type="InterPro" id="IPR050553">
    <property type="entry name" value="Thioredoxin_ResA/DsbE_sf"/>
</dbReference>
<dbReference type="PANTHER" id="PTHR42852">
    <property type="entry name" value="THIOL:DISULFIDE INTERCHANGE PROTEIN DSBE"/>
    <property type="match status" value="1"/>
</dbReference>
<keyword evidence="3" id="KW-1015">Disulfide bond</keyword>
<evidence type="ECO:0000259" key="6">
    <source>
        <dbReference type="PROSITE" id="PS51352"/>
    </source>
</evidence>
<proteinExistence type="predicted"/>
<dbReference type="Proteomes" id="UP000072421">
    <property type="component" value="Chromosome"/>
</dbReference>
<reference evidence="7 8" key="1">
    <citation type="submission" date="2015-11" db="EMBL/GenBank/DDBJ databases">
        <title>Exploring the genomic traits of fungus-feeding bacterial genus Collimonas.</title>
        <authorList>
            <person name="Song C."/>
            <person name="Schmidt R."/>
            <person name="de Jager V."/>
            <person name="Krzyzanowska D."/>
            <person name="Jongedijk E."/>
            <person name="Cankar K."/>
            <person name="Beekwilder J."/>
            <person name="van Veen A."/>
            <person name="de Boer W."/>
            <person name="van Veen J.A."/>
            <person name="Garbeva P."/>
        </authorList>
    </citation>
    <scope>NUCLEOTIDE SEQUENCE [LARGE SCALE GENOMIC DNA]</scope>
    <source>
        <strain evidence="7 8">Ter6</strain>
    </source>
</reference>
<keyword evidence="2" id="KW-0201">Cytochrome c-type biogenesis</keyword>
<gene>
    <name evidence="7" type="ORF">CFter6_4252</name>
</gene>
<evidence type="ECO:0000256" key="1">
    <source>
        <dbReference type="ARBA" id="ARBA00004196"/>
    </source>
</evidence>
<dbReference type="GO" id="GO:0042158">
    <property type="term" value="P:lipoprotein biosynthetic process"/>
    <property type="evidence" value="ECO:0007669"/>
    <property type="project" value="InterPro"/>
</dbReference>
<feature type="transmembrane region" description="Helical" evidence="5">
    <location>
        <begin position="85"/>
        <end position="101"/>
    </location>
</feature>
<evidence type="ECO:0000256" key="4">
    <source>
        <dbReference type="ARBA" id="ARBA00023284"/>
    </source>
</evidence>
<sequence>MLTVKLGPLVLPLYQAMLIVSVLAAYGVSYLVGRRQKNASLGNLLSDMLIAALLAARLVFVVTWFELYRAAPWTMVDIRDGGFTPWAGILAALLVAAWRGWREAAIRKPLVLALAAGTLAWGTMSGIRHWQQNEPATLPATQLTTLAGEQTGLARLAGGKPLVVNLWASWCPPCRREMPLLSAAQKQQDGIAFVFVNQGEDQITVQRYLSESGFELSHVLLDRDTGLGKAVGSMALPTTLFYDSNGRLRDTHLGELSAASLADKLKQLHEPTNQQE</sequence>
<dbReference type="OrthoDB" id="9811352at2"/>
<feature type="transmembrane region" description="Helical" evidence="5">
    <location>
        <begin position="12"/>
        <end position="32"/>
    </location>
</feature>
<evidence type="ECO:0000313" key="8">
    <source>
        <dbReference type="Proteomes" id="UP000072421"/>
    </source>
</evidence>
<feature type="domain" description="Thioredoxin" evidence="6">
    <location>
        <begin position="132"/>
        <end position="270"/>
    </location>
</feature>
<dbReference type="Pfam" id="PF01790">
    <property type="entry name" value="LGT"/>
    <property type="match status" value="1"/>
</dbReference>
<dbReference type="RefSeq" id="WP_061541328.1">
    <property type="nucleotide sequence ID" value="NZ_CP013232.1"/>
</dbReference>
<evidence type="ECO:0000256" key="3">
    <source>
        <dbReference type="ARBA" id="ARBA00023157"/>
    </source>
</evidence>
<dbReference type="EMBL" id="CP013232">
    <property type="protein sequence ID" value="AMO96853.1"/>
    <property type="molecule type" value="Genomic_DNA"/>
</dbReference>
<dbReference type="GO" id="GO:0030313">
    <property type="term" value="C:cell envelope"/>
    <property type="evidence" value="ECO:0007669"/>
    <property type="project" value="UniProtKB-SubCell"/>
</dbReference>
<dbReference type="Pfam" id="PF08534">
    <property type="entry name" value="Redoxin"/>
    <property type="match status" value="1"/>
</dbReference>
<keyword evidence="4" id="KW-0676">Redox-active center</keyword>